<dbReference type="InterPro" id="IPR016135">
    <property type="entry name" value="UBQ-conjugating_enzyme/RWD"/>
</dbReference>
<evidence type="ECO:0000313" key="9">
    <source>
        <dbReference type="EMBL" id="KAG0691254.1"/>
    </source>
</evidence>
<dbReference type="GO" id="GO:0005524">
    <property type="term" value="F:ATP binding"/>
    <property type="evidence" value="ECO:0007669"/>
    <property type="project" value="UniProtKB-UniRule"/>
</dbReference>
<keyword evidence="3 6" id="KW-0833">Ubl conjugation pathway</keyword>
<evidence type="ECO:0000256" key="4">
    <source>
        <dbReference type="ARBA" id="ARBA00022840"/>
    </source>
</evidence>
<dbReference type="PROSITE" id="PS50127">
    <property type="entry name" value="UBC_2"/>
    <property type="match status" value="1"/>
</dbReference>
<evidence type="ECO:0000256" key="5">
    <source>
        <dbReference type="PROSITE-ProRule" id="PRU10133"/>
    </source>
</evidence>
<keyword evidence="2 6" id="KW-0547">Nucleotide-binding</keyword>
<gene>
    <name evidence="9" type="ORF">C6P40_003505</name>
</gene>
<evidence type="ECO:0000256" key="2">
    <source>
        <dbReference type="ARBA" id="ARBA00022741"/>
    </source>
</evidence>
<dbReference type="AlphaFoldDB" id="A0A9P6WQ57"/>
<dbReference type="GO" id="GO:0016740">
    <property type="term" value="F:transferase activity"/>
    <property type="evidence" value="ECO:0007669"/>
    <property type="project" value="UniProtKB-KW"/>
</dbReference>
<accession>A0A9P6WQ57</accession>
<dbReference type="Gene3D" id="3.10.110.10">
    <property type="entry name" value="Ubiquitin Conjugating Enzyme"/>
    <property type="match status" value="1"/>
</dbReference>
<organism evidence="9 10">
    <name type="scientific">Pichia californica</name>
    <dbReference type="NCBI Taxonomy" id="460514"/>
    <lineage>
        <taxon>Eukaryota</taxon>
        <taxon>Fungi</taxon>
        <taxon>Dikarya</taxon>
        <taxon>Ascomycota</taxon>
        <taxon>Saccharomycotina</taxon>
        <taxon>Pichiomycetes</taxon>
        <taxon>Pichiales</taxon>
        <taxon>Pichiaceae</taxon>
        <taxon>Pichia</taxon>
    </lineage>
</organism>
<evidence type="ECO:0000256" key="7">
    <source>
        <dbReference type="SAM" id="MobiDB-lite"/>
    </source>
</evidence>
<dbReference type="InterPro" id="IPR000608">
    <property type="entry name" value="UBC"/>
</dbReference>
<evidence type="ECO:0000313" key="10">
    <source>
        <dbReference type="Proteomes" id="UP000697127"/>
    </source>
</evidence>
<sequence length="218" mass="25130">MSAAKILWKEFRDITHPKTGLKQVHVQLPDDNIFLWDVSLIIVDPQSDYNGAYLKGQLTFPSNYPFSPPNFKFTPAIFHPNVYTDGKLCISILHTADEQNSDEPANFTWSPAQNVESVLLSIISLLEDPNINSPANVEASICYRKQKNAYKEKVLQDVEKSRSLMPADVVLPSIEDIINTKKGDENEEENEEDWWEDDFYYDDEEEYCDENVEEEDED</sequence>
<evidence type="ECO:0000256" key="1">
    <source>
        <dbReference type="ARBA" id="ARBA00022679"/>
    </source>
</evidence>
<keyword evidence="1" id="KW-0808">Transferase</keyword>
<dbReference type="EMBL" id="PUHW01000004">
    <property type="protein sequence ID" value="KAG0691254.1"/>
    <property type="molecule type" value="Genomic_DNA"/>
</dbReference>
<evidence type="ECO:0000256" key="3">
    <source>
        <dbReference type="ARBA" id="ARBA00022786"/>
    </source>
</evidence>
<keyword evidence="4 6" id="KW-0067">ATP-binding</keyword>
<feature type="domain" description="UBC core" evidence="8">
    <location>
        <begin position="2"/>
        <end position="163"/>
    </location>
</feature>
<dbReference type="InterPro" id="IPR050113">
    <property type="entry name" value="Ub_conjugating_enzyme"/>
</dbReference>
<dbReference type="PANTHER" id="PTHR24067">
    <property type="entry name" value="UBIQUITIN-CONJUGATING ENZYME E2"/>
    <property type="match status" value="1"/>
</dbReference>
<evidence type="ECO:0000259" key="8">
    <source>
        <dbReference type="PROSITE" id="PS50127"/>
    </source>
</evidence>
<dbReference type="InterPro" id="IPR023313">
    <property type="entry name" value="UBQ-conjugating_AS"/>
</dbReference>
<dbReference type="OrthoDB" id="19692at2759"/>
<dbReference type="Pfam" id="PF00179">
    <property type="entry name" value="UQ_con"/>
    <property type="match status" value="1"/>
</dbReference>
<dbReference type="SUPFAM" id="SSF54495">
    <property type="entry name" value="UBC-like"/>
    <property type="match status" value="1"/>
</dbReference>
<comment type="similarity">
    <text evidence="6">Belongs to the ubiquitin-conjugating enzyme family.</text>
</comment>
<proteinExistence type="inferred from homology"/>
<feature type="region of interest" description="Disordered" evidence="7">
    <location>
        <begin position="180"/>
        <end position="201"/>
    </location>
</feature>
<reference evidence="9" key="1">
    <citation type="submission" date="2020-11" db="EMBL/GenBank/DDBJ databases">
        <title>Kefir isolates.</title>
        <authorList>
            <person name="Marcisauskas S."/>
            <person name="Kim Y."/>
            <person name="Blasche S."/>
        </authorList>
    </citation>
    <scope>NUCLEOTIDE SEQUENCE</scope>
    <source>
        <strain evidence="9">Olga-1</strain>
    </source>
</reference>
<evidence type="ECO:0000256" key="6">
    <source>
        <dbReference type="RuleBase" id="RU362109"/>
    </source>
</evidence>
<protein>
    <recommendedName>
        <fullName evidence="8">UBC core domain-containing protein</fullName>
    </recommendedName>
</protein>
<comment type="caution">
    <text evidence="9">The sequence shown here is derived from an EMBL/GenBank/DDBJ whole genome shotgun (WGS) entry which is preliminary data.</text>
</comment>
<keyword evidence="10" id="KW-1185">Reference proteome</keyword>
<dbReference type="PROSITE" id="PS00183">
    <property type="entry name" value="UBC_1"/>
    <property type="match status" value="1"/>
</dbReference>
<feature type="compositionally biased region" description="Acidic residues" evidence="7">
    <location>
        <begin position="185"/>
        <end position="201"/>
    </location>
</feature>
<name>A0A9P6WQ57_9ASCO</name>
<dbReference type="SMART" id="SM00212">
    <property type="entry name" value="UBCc"/>
    <property type="match status" value="1"/>
</dbReference>
<dbReference type="Proteomes" id="UP000697127">
    <property type="component" value="Unassembled WGS sequence"/>
</dbReference>
<feature type="active site" description="Glycyl thioester intermediate" evidence="5">
    <location>
        <position position="89"/>
    </location>
</feature>